<keyword evidence="6" id="KW-0808">Transferase</keyword>
<dbReference type="Pfam" id="PF02518">
    <property type="entry name" value="HATPase_c"/>
    <property type="match status" value="1"/>
</dbReference>
<evidence type="ECO:0000256" key="2">
    <source>
        <dbReference type="ARBA" id="ARBA00004651"/>
    </source>
</evidence>
<dbReference type="CDD" id="cd00075">
    <property type="entry name" value="HATPase"/>
    <property type="match status" value="1"/>
</dbReference>
<dbReference type="PRINTS" id="PR00344">
    <property type="entry name" value="BCTRLSENSOR"/>
</dbReference>
<keyword evidence="10" id="KW-0472">Membrane</keyword>
<protein>
    <recommendedName>
        <fullName evidence="3">histidine kinase</fullName>
        <ecNumber evidence="3">2.7.13.3</ecNumber>
    </recommendedName>
</protein>
<evidence type="ECO:0000256" key="10">
    <source>
        <dbReference type="SAM" id="Phobius"/>
    </source>
</evidence>
<dbReference type="RefSeq" id="WP_317973830.1">
    <property type="nucleotide sequence ID" value="NZ_BTFW01000001.1"/>
</dbReference>
<keyword evidence="9 12" id="KW-0067">ATP-binding</keyword>
<evidence type="ECO:0000256" key="3">
    <source>
        <dbReference type="ARBA" id="ARBA00012438"/>
    </source>
</evidence>
<dbReference type="SUPFAM" id="SSF47384">
    <property type="entry name" value="Homodimeric domain of signal transducing histidine kinase"/>
    <property type="match status" value="1"/>
</dbReference>
<keyword evidence="5" id="KW-0597">Phosphoprotein</keyword>
<sequence>MTPINQTPGQTPGQTPAPRSIYPAASARNMALLVQLRWVAAAGQLIAIWVSVSVLGLRLEIAPLVAVPVLMIVINGITLLLDRGRVGYSHVELLGALTLDMLALAWQIYFSGGTANPFTFLFLMQIVIGAILLPPSWSGIVAGMAALIVARLAFAHRPVILPAGTFDGYMELFQLGNLVCFLLMAVLLVFFVIRMDRNRRQSEAALATLRQEAAEEQHIVRLGLLASGAAHELGTPMATMSVILGDWQRHPAIAADPDLRDEVQDMASELRRCKAILSGILMSAGEARGDNPQITTLGEFLGTIADEWNERCHGAVHFINKVESERPIVADPALRQIIGNVIDNALEVSPHLVEFRAEMDGGDIRLTVLDRGPGFAPEMLASFGRPYNSTKGREGGGLGLFLVVNVIRKLGGRVEVNNRATGGAVVRLVIPMASLAYRTGE</sequence>
<dbReference type="InterPro" id="IPR036890">
    <property type="entry name" value="HATPase_C_sf"/>
</dbReference>
<evidence type="ECO:0000256" key="8">
    <source>
        <dbReference type="ARBA" id="ARBA00022777"/>
    </source>
</evidence>
<dbReference type="GO" id="GO:0005524">
    <property type="term" value="F:ATP binding"/>
    <property type="evidence" value="ECO:0007669"/>
    <property type="project" value="UniProtKB-KW"/>
</dbReference>
<dbReference type="PANTHER" id="PTHR44936">
    <property type="entry name" value="SENSOR PROTEIN CREC"/>
    <property type="match status" value="1"/>
</dbReference>
<keyword evidence="10" id="KW-0812">Transmembrane</keyword>
<dbReference type="InterPro" id="IPR036097">
    <property type="entry name" value="HisK_dim/P_sf"/>
</dbReference>
<keyword evidence="10" id="KW-1133">Transmembrane helix</keyword>
<evidence type="ECO:0000313" key="13">
    <source>
        <dbReference type="Proteomes" id="UP001187221"/>
    </source>
</evidence>
<evidence type="ECO:0000256" key="4">
    <source>
        <dbReference type="ARBA" id="ARBA00022475"/>
    </source>
</evidence>
<dbReference type="CDD" id="cd00082">
    <property type="entry name" value="HisKA"/>
    <property type="match status" value="1"/>
</dbReference>
<dbReference type="InterPro" id="IPR005467">
    <property type="entry name" value="His_kinase_dom"/>
</dbReference>
<dbReference type="InterPro" id="IPR003661">
    <property type="entry name" value="HisK_dim/P_dom"/>
</dbReference>
<feature type="transmembrane region" description="Helical" evidence="10">
    <location>
        <begin position="61"/>
        <end position="81"/>
    </location>
</feature>
<dbReference type="SUPFAM" id="SSF55874">
    <property type="entry name" value="ATPase domain of HSP90 chaperone/DNA topoisomerase II/histidine kinase"/>
    <property type="match status" value="1"/>
</dbReference>
<comment type="subcellular location">
    <subcellularLocation>
        <location evidence="2">Cell membrane</location>
        <topology evidence="2">Multi-pass membrane protein</topology>
    </subcellularLocation>
</comment>
<reference evidence="12 13" key="1">
    <citation type="submission" date="2023-06" db="EMBL/GenBank/DDBJ databases">
        <title>Draft genome sequence of Novosphingobium sp. strain IK01.</title>
        <authorList>
            <person name="Hatamoto M."/>
            <person name="Ikarashi T."/>
            <person name="Yamaguchi T."/>
        </authorList>
    </citation>
    <scope>NUCLEOTIDE SEQUENCE [LARGE SCALE GENOMIC DNA]</scope>
    <source>
        <strain evidence="12 13">IK01</strain>
    </source>
</reference>
<evidence type="ECO:0000256" key="1">
    <source>
        <dbReference type="ARBA" id="ARBA00000085"/>
    </source>
</evidence>
<dbReference type="EMBL" id="BTFW01000001">
    <property type="protein sequence ID" value="GMM60006.1"/>
    <property type="molecule type" value="Genomic_DNA"/>
</dbReference>
<organism evidence="12 13">
    <name type="scientific">Novosphingobium pituita</name>
    <dbReference type="NCBI Taxonomy" id="3056842"/>
    <lineage>
        <taxon>Bacteria</taxon>
        <taxon>Pseudomonadati</taxon>
        <taxon>Pseudomonadota</taxon>
        <taxon>Alphaproteobacteria</taxon>
        <taxon>Sphingomonadales</taxon>
        <taxon>Sphingomonadaceae</taxon>
        <taxon>Novosphingobium</taxon>
    </lineage>
</organism>
<dbReference type="EC" id="2.7.13.3" evidence="3"/>
<dbReference type="SMART" id="SM00387">
    <property type="entry name" value="HATPase_c"/>
    <property type="match status" value="1"/>
</dbReference>
<evidence type="ECO:0000259" key="11">
    <source>
        <dbReference type="PROSITE" id="PS50109"/>
    </source>
</evidence>
<comment type="caution">
    <text evidence="12">The sequence shown here is derived from an EMBL/GenBank/DDBJ whole genome shotgun (WGS) entry which is preliminary data.</text>
</comment>
<keyword evidence="13" id="KW-1185">Reference proteome</keyword>
<feature type="domain" description="Histidine kinase" evidence="11">
    <location>
        <begin position="228"/>
        <end position="434"/>
    </location>
</feature>
<dbReference type="Gene3D" id="1.10.287.130">
    <property type="match status" value="1"/>
</dbReference>
<feature type="transmembrane region" description="Helical" evidence="10">
    <location>
        <begin position="36"/>
        <end position="55"/>
    </location>
</feature>
<keyword evidence="4" id="KW-1003">Cell membrane</keyword>
<dbReference type="PANTHER" id="PTHR44936:SF10">
    <property type="entry name" value="SENSOR PROTEIN RSTB"/>
    <property type="match status" value="1"/>
</dbReference>
<dbReference type="InterPro" id="IPR050980">
    <property type="entry name" value="2C_sensor_his_kinase"/>
</dbReference>
<evidence type="ECO:0000256" key="7">
    <source>
        <dbReference type="ARBA" id="ARBA00022741"/>
    </source>
</evidence>
<keyword evidence="7" id="KW-0547">Nucleotide-binding</keyword>
<evidence type="ECO:0000256" key="9">
    <source>
        <dbReference type="ARBA" id="ARBA00022840"/>
    </source>
</evidence>
<proteinExistence type="predicted"/>
<dbReference type="PROSITE" id="PS50109">
    <property type="entry name" value="HIS_KIN"/>
    <property type="match status" value="1"/>
</dbReference>
<comment type="catalytic activity">
    <reaction evidence="1">
        <text>ATP + protein L-histidine = ADP + protein N-phospho-L-histidine.</text>
        <dbReference type="EC" id="2.7.13.3"/>
    </reaction>
</comment>
<dbReference type="InterPro" id="IPR003594">
    <property type="entry name" value="HATPase_dom"/>
</dbReference>
<name>A0ABQ6P483_9SPHN</name>
<accession>A0ABQ6P483</accession>
<evidence type="ECO:0000313" key="12">
    <source>
        <dbReference type="EMBL" id="GMM60006.1"/>
    </source>
</evidence>
<dbReference type="Proteomes" id="UP001187221">
    <property type="component" value="Unassembled WGS sequence"/>
</dbReference>
<keyword evidence="8" id="KW-0418">Kinase</keyword>
<feature type="transmembrane region" description="Helical" evidence="10">
    <location>
        <begin position="172"/>
        <end position="193"/>
    </location>
</feature>
<gene>
    <name evidence="12" type="ORF">NUTIK01_07830</name>
</gene>
<evidence type="ECO:0000256" key="5">
    <source>
        <dbReference type="ARBA" id="ARBA00022553"/>
    </source>
</evidence>
<dbReference type="Gene3D" id="3.30.565.10">
    <property type="entry name" value="Histidine kinase-like ATPase, C-terminal domain"/>
    <property type="match status" value="1"/>
</dbReference>
<evidence type="ECO:0000256" key="6">
    <source>
        <dbReference type="ARBA" id="ARBA00022679"/>
    </source>
</evidence>
<dbReference type="InterPro" id="IPR004358">
    <property type="entry name" value="Sig_transdc_His_kin-like_C"/>
</dbReference>